<dbReference type="GO" id="GO:0005524">
    <property type="term" value="F:ATP binding"/>
    <property type="evidence" value="ECO:0007669"/>
    <property type="project" value="UniProtKB-KW"/>
</dbReference>
<dbReference type="EMBL" id="CAXHTB010000013">
    <property type="protein sequence ID" value="CAL0318664.1"/>
    <property type="molecule type" value="Genomic_DNA"/>
</dbReference>
<evidence type="ECO:0000256" key="4">
    <source>
        <dbReference type="ARBA" id="ARBA00022840"/>
    </source>
</evidence>
<keyword evidence="1" id="KW-0547">Nucleotide-binding</keyword>
<dbReference type="Proteomes" id="UP001497480">
    <property type="component" value="Unassembled WGS sequence"/>
</dbReference>
<dbReference type="Gene3D" id="1.10.150.20">
    <property type="entry name" value="5' to 3' exonuclease, C-terminal subdomain"/>
    <property type="match status" value="1"/>
</dbReference>
<evidence type="ECO:0000256" key="8">
    <source>
        <dbReference type="ARBA" id="ARBA00034617"/>
    </source>
</evidence>
<dbReference type="InterPro" id="IPR057842">
    <property type="entry name" value="WH_MER3"/>
</dbReference>
<reference evidence="14 15" key="1">
    <citation type="submission" date="2024-03" db="EMBL/GenBank/DDBJ databases">
        <authorList>
            <person name="Martinez-Hernandez J."/>
        </authorList>
    </citation>
    <scope>NUCLEOTIDE SEQUENCE [LARGE SCALE GENOMIC DNA]</scope>
</reference>
<accession>A0AAV1XA83</accession>
<evidence type="ECO:0000256" key="7">
    <source>
        <dbReference type="ARBA" id="ARBA00023254"/>
    </source>
</evidence>
<dbReference type="InterPro" id="IPR004179">
    <property type="entry name" value="Sec63-dom"/>
</dbReference>
<evidence type="ECO:0000313" key="14">
    <source>
        <dbReference type="EMBL" id="CAL0318664.1"/>
    </source>
</evidence>
<dbReference type="AlphaFoldDB" id="A0AAV1XA83"/>
<comment type="catalytic activity">
    <reaction evidence="8">
        <text>Couples ATP hydrolysis with the unwinding of duplex DNA by translocating in the 3'-5' direction.</text>
        <dbReference type="EC" id="5.6.2.4"/>
    </reaction>
</comment>
<evidence type="ECO:0000256" key="11">
    <source>
        <dbReference type="ARBA" id="ARBA00093647"/>
    </source>
</evidence>
<dbReference type="PANTHER" id="PTHR47835:SF3">
    <property type="entry name" value="HELICASE FOR MEIOSIS 1"/>
    <property type="match status" value="1"/>
</dbReference>
<evidence type="ECO:0000256" key="9">
    <source>
        <dbReference type="ARBA" id="ARBA00034808"/>
    </source>
</evidence>
<feature type="domain" description="SEC63" evidence="13">
    <location>
        <begin position="83"/>
        <end position="399"/>
    </location>
</feature>
<organism evidence="14 15">
    <name type="scientific">Lupinus luteus</name>
    <name type="common">European yellow lupine</name>
    <dbReference type="NCBI Taxonomy" id="3873"/>
    <lineage>
        <taxon>Eukaryota</taxon>
        <taxon>Viridiplantae</taxon>
        <taxon>Streptophyta</taxon>
        <taxon>Embryophyta</taxon>
        <taxon>Tracheophyta</taxon>
        <taxon>Spermatophyta</taxon>
        <taxon>Magnoliopsida</taxon>
        <taxon>eudicotyledons</taxon>
        <taxon>Gunneridae</taxon>
        <taxon>Pentapetalae</taxon>
        <taxon>rosids</taxon>
        <taxon>fabids</taxon>
        <taxon>Fabales</taxon>
        <taxon>Fabaceae</taxon>
        <taxon>Papilionoideae</taxon>
        <taxon>50 kb inversion clade</taxon>
        <taxon>genistoids sensu lato</taxon>
        <taxon>core genistoids</taxon>
        <taxon>Genisteae</taxon>
        <taxon>Lupinus</taxon>
    </lineage>
</organism>
<keyword evidence="3" id="KW-0347">Helicase</keyword>
<evidence type="ECO:0000256" key="12">
    <source>
        <dbReference type="ARBA" id="ARBA00093653"/>
    </source>
</evidence>
<dbReference type="Gene3D" id="1.10.10.10">
    <property type="entry name" value="Winged helix-like DNA-binding domain superfamily/Winged helix DNA-binding domain"/>
    <property type="match status" value="1"/>
</dbReference>
<keyword evidence="6" id="KW-0413">Isomerase</keyword>
<dbReference type="FunFam" id="1.10.150.20:FF:000077">
    <property type="entry name" value="DExH-box ATP-dependent RNA helicase DExH17"/>
    <property type="match status" value="1"/>
</dbReference>
<evidence type="ECO:0000256" key="6">
    <source>
        <dbReference type="ARBA" id="ARBA00023235"/>
    </source>
</evidence>
<dbReference type="InterPro" id="IPR036388">
    <property type="entry name" value="WH-like_DNA-bd_sf"/>
</dbReference>
<dbReference type="FunFam" id="1.10.3380.10:FF:000008">
    <property type="entry name" value="DExH-box ATP-dependent RNA helicase DExH17"/>
    <property type="match status" value="1"/>
</dbReference>
<evidence type="ECO:0000313" key="15">
    <source>
        <dbReference type="Proteomes" id="UP001497480"/>
    </source>
</evidence>
<dbReference type="Pfam" id="PF23445">
    <property type="entry name" value="WHD_SNRNP200"/>
    <property type="match status" value="1"/>
</dbReference>
<keyword evidence="4" id="KW-0067">ATP-binding</keyword>
<dbReference type="InterPro" id="IPR052247">
    <property type="entry name" value="Meiotic_Crossover_Helicase"/>
</dbReference>
<protein>
    <recommendedName>
        <fullName evidence="9">DNA 3'-5' helicase</fullName>
        <ecNumber evidence="9">5.6.2.4</ecNumber>
    </recommendedName>
    <alternativeName>
        <fullName evidence="11">DNA 3'-5' helicase MER3</fullName>
    </alternativeName>
    <alternativeName>
        <fullName evidence="12">Protein ROCK-N-ROLLERS</fullName>
    </alternativeName>
</protein>
<sequence length="796" mass="90958">MREHLLAEIVQLTISDISKAIEWMQYSYLYVRMKRNPDHYAIKKGISGGLLEKHVQEICVQKVNELSQHQMVWIDEDGFLLRPLDPGRLMTKYYLRFDTMKRIMQTPENCSLEDGLRVVCCAEEIAWIQLRRNEKKVLNEINMDKDGRLRFHILGNKEKKKKRIQTREEKIFILANDCLTGNPSVHDLSLIQDMNSICSNGSRISKCMKDYFVHKRNYRGAVNSAILAKSLDQKLWDDSPYLLKQLPGIGMVTAKALHSMNIKSFEALAEADPRRIEIVTGRKYPFGNHIKDSLLSLPPKVDVMLVETENQRQGNSKLALTLTRISQSGQSVTRHYADMIVGLEEDNTVLFHEKIRVDQFCSPYSATVLVPIRQGKQTIKADFIFEEYIGIDVHQKLPLIKESNSNMLITRNRKQASFNPPKEVYVIEDDETTVPHKTTKELHTLCKDNEKSDTIPSFNLLDEMLEEEGGHALEVEDDEYKIITEKTVFEHIREKAKNFSLLSAFDNIRCPSLEVLLKRNHFRENRPDLRYEAVDLDDADRPEVPQQMHVNSPAELSKTEQNGINPYVTLNDLSSNTVGSSNSMSSVVDTGIHEKSTEEMVFDHIRRKSKDFPLISKLDYGESIVQKTGLFSNIHPSSLNSLNTDFGMVRKTNSPDMTTDTMLTSYTETAETEKYSCSIQGGTEVQCNIFEGFCGTATDGVLNISKGVFSSNSVESSMYLPTFSASILKEKKRSSDTDSFAETSKKQHCFSRESKEEKSGLSEIRRQCCSLETTDQMKEIESYPRFKSVFSFLCFL</sequence>
<dbReference type="GO" id="GO:0051321">
    <property type="term" value="P:meiotic cell cycle"/>
    <property type="evidence" value="ECO:0007669"/>
    <property type="project" value="UniProtKB-KW"/>
</dbReference>
<keyword evidence="5" id="KW-0238">DNA-binding</keyword>
<dbReference type="PANTHER" id="PTHR47835">
    <property type="entry name" value="HFM1, ATP DEPENDENT DNA HELICASE HOMOLOG"/>
    <property type="match status" value="1"/>
</dbReference>
<dbReference type="Gene3D" id="1.10.3380.10">
    <property type="entry name" value="Sec63 N-terminal domain-like domain"/>
    <property type="match status" value="1"/>
</dbReference>
<dbReference type="GO" id="GO:0043138">
    <property type="term" value="F:3'-5' DNA helicase activity"/>
    <property type="evidence" value="ECO:0007669"/>
    <property type="project" value="UniProtKB-EC"/>
</dbReference>
<dbReference type="Pfam" id="PF02889">
    <property type="entry name" value="Sec63"/>
    <property type="match status" value="1"/>
</dbReference>
<evidence type="ECO:0000256" key="5">
    <source>
        <dbReference type="ARBA" id="ARBA00023125"/>
    </source>
</evidence>
<dbReference type="FunFam" id="1.10.10.10:FF:000012">
    <property type="entry name" value="U5 small nuclear ribonucleoprotein helicase"/>
    <property type="match status" value="1"/>
</dbReference>
<dbReference type="SUPFAM" id="SSF158702">
    <property type="entry name" value="Sec63 N-terminal domain-like"/>
    <property type="match status" value="1"/>
</dbReference>
<name>A0AAV1XA83_LUPLU</name>
<keyword evidence="7" id="KW-0469">Meiosis</keyword>
<dbReference type="EC" id="5.6.2.4" evidence="9"/>
<evidence type="ECO:0000259" key="13">
    <source>
        <dbReference type="SMART" id="SM00973"/>
    </source>
</evidence>
<evidence type="ECO:0000256" key="10">
    <source>
        <dbReference type="ARBA" id="ARBA00048988"/>
    </source>
</evidence>
<comment type="catalytic activity">
    <reaction evidence="10">
        <text>ATP + H2O = ADP + phosphate + H(+)</text>
        <dbReference type="Rhea" id="RHEA:13065"/>
        <dbReference type="ChEBI" id="CHEBI:15377"/>
        <dbReference type="ChEBI" id="CHEBI:15378"/>
        <dbReference type="ChEBI" id="CHEBI:30616"/>
        <dbReference type="ChEBI" id="CHEBI:43474"/>
        <dbReference type="ChEBI" id="CHEBI:456216"/>
        <dbReference type="EC" id="5.6.2.4"/>
    </reaction>
</comment>
<evidence type="ECO:0000256" key="1">
    <source>
        <dbReference type="ARBA" id="ARBA00022741"/>
    </source>
</evidence>
<keyword evidence="15" id="KW-1185">Reference proteome</keyword>
<dbReference type="GO" id="GO:0016787">
    <property type="term" value="F:hydrolase activity"/>
    <property type="evidence" value="ECO:0007669"/>
    <property type="project" value="UniProtKB-KW"/>
</dbReference>
<evidence type="ECO:0000256" key="3">
    <source>
        <dbReference type="ARBA" id="ARBA00022806"/>
    </source>
</evidence>
<keyword evidence="2" id="KW-0378">Hydrolase</keyword>
<evidence type="ECO:0000256" key="2">
    <source>
        <dbReference type="ARBA" id="ARBA00022801"/>
    </source>
</evidence>
<gene>
    <name evidence="14" type="ORF">LLUT_LOCUS19724</name>
</gene>
<comment type="caution">
    <text evidence="14">The sequence shown here is derived from an EMBL/GenBank/DDBJ whole genome shotgun (WGS) entry which is preliminary data.</text>
</comment>
<proteinExistence type="predicted"/>
<dbReference type="SMART" id="SM00973">
    <property type="entry name" value="Sec63"/>
    <property type="match status" value="1"/>
</dbReference>
<dbReference type="GO" id="GO:0003677">
    <property type="term" value="F:DNA binding"/>
    <property type="evidence" value="ECO:0007669"/>
    <property type="project" value="UniProtKB-KW"/>
</dbReference>